<evidence type="ECO:0000313" key="2">
    <source>
        <dbReference type="EMBL" id="SHI06615.1"/>
    </source>
</evidence>
<dbReference type="InterPro" id="IPR006674">
    <property type="entry name" value="HD_domain"/>
</dbReference>
<reference evidence="2 3" key="1">
    <citation type="submission" date="2016-11" db="EMBL/GenBank/DDBJ databases">
        <authorList>
            <person name="Jaros S."/>
            <person name="Januszkiewicz K."/>
            <person name="Wedrychowicz H."/>
        </authorList>
    </citation>
    <scope>NUCLEOTIDE SEQUENCE [LARGE SCALE GENOMIC DNA]</scope>
    <source>
        <strain evidence="2 3">DSM 8605</strain>
    </source>
</reference>
<dbReference type="OrthoDB" id="68032at2"/>
<name>A0A1M5Y3D6_9CLOT</name>
<sequence length="165" mass="19832">MYRIKQFIWALKSEINYEDEIFINKYLNNKELELFFKLSIMDQKHSLNTAKDIKKVCEGRNNNLDKNKMIKIALLHDIGKIQYKMNIIEKSLIVILNKLTKGKIKKYTKVKCINIYYNHPIIGYDLLKQYNYEESFINTIKNHHNNDIIKDMLELEILRECDNKN</sequence>
<feature type="domain" description="HD" evidence="1">
    <location>
        <begin position="44"/>
        <end position="162"/>
    </location>
</feature>
<dbReference type="Proteomes" id="UP000184447">
    <property type="component" value="Unassembled WGS sequence"/>
</dbReference>
<dbReference type="Pfam" id="PF01966">
    <property type="entry name" value="HD"/>
    <property type="match status" value="1"/>
</dbReference>
<proteinExistence type="predicted"/>
<dbReference type="InterPro" id="IPR006675">
    <property type="entry name" value="HDIG_dom"/>
</dbReference>
<dbReference type="AlphaFoldDB" id="A0A1M5Y3D6"/>
<gene>
    <name evidence="2" type="ORF">SAMN02745207_04164</name>
</gene>
<dbReference type="SUPFAM" id="SSF109604">
    <property type="entry name" value="HD-domain/PDEase-like"/>
    <property type="match status" value="1"/>
</dbReference>
<accession>A0A1M5Y3D6</accession>
<dbReference type="STRING" id="1121316.SAMN02745207_04164"/>
<keyword evidence="3" id="KW-1185">Reference proteome</keyword>
<dbReference type="Gene3D" id="1.10.3210.10">
    <property type="entry name" value="Hypothetical protein af1432"/>
    <property type="match status" value="1"/>
</dbReference>
<organism evidence="2 3">
    <name type="scientific">Clostridium grantii DSM 8605</name>
    <dbReference type="NCBI Taxonomy" id="1121316"/>
    <lineage>
        <taxon>Bacteria</taxon>
        <taxon>Bacillati</taxon>
        <taxon>Bacillota</taxon>
        <taxon>Clostridia</taxon>
        <taxon>Eubacteriales</taxon>
        <taxon>Clostridiaceae</taxon>
        <taxon>Clostridium</taxon>
    </lineage>
</organism>
<dbReference type="RefSeq" id="WP_073340945.1">
    <property type="nucleotide sequence ID" value="NZ_FQXM01000051.1"/>
</dbReference>
<dbReference type="EMBL" id="FQXM01000051">
    <property type="protein sequence ID" value="SHI06615.1"/>
    <property type="molecule type" value="Genomic_DNA"/>
</dbReference>
<evidence type="ECO:0000259" key="1">
    <source>
        <dbReference type="Pfam" id="PF01966"/>
    </source>
</evidence>
<evidence type="ECO:0000313" key="3">
    <source>
        <dbReference type="Proteomes" id="UP000184447"/>
    </source>
</evidence>
<dbReference type="NCBIfam" id="TIGR00277">
    <property type="entry name" value="HDIG"/>
    <property type="match status" value="1"/>
</dbReference>
<protein>
    <submittedName>
        <fullName evidence="2">HDIG domain-containing protein</fullName>
    </submittedName>
</protein>